<dbReference type="Proteomes" id="UP001152795">
    <property type="component" value="Unassembled WGS sequence"/>
</dbReference>
<comment type="caution">
    <text evidence="1">The sequence shown here is derived from an EMBL/GenBank/DDBJ whole genome shotgun (WGS) entry which is preliminary data.</text>
</comment>
<proteinExistence type="predicted"/>
<reference evidence="1" key="1">
    <citation type="submission" date="2020-04" db="EMBL/GenBank/DDBJ databases">
        <authorList>
            <person name="Alioto T."/>
            <person name="Alioto T."/>
            <person name="Gomez Garrido J."/>
        </authorList>
    </citation>
    <scope>NUCLEOTIDE SEQUENCE</scope>
    <source>
        <strain evidence="1">A484AB</strain>
    </source>
</reference>
<sequence>MINDLELASSSTDHWKYVDDVTISESLKKNKVSVLQSDLNTIERWIVNNKHEIERKEMQRND</sequence>
<dbReference type="AlphaFoldDB" id="A0A6S7LAL1"/>
<accession>A0A6S7LAL1</accession>
<organism evidence="1 2">
    <name type="scientific">Paramuricea clavata</name>
    <name type="common">Red gorgonian</name>
    <name type="synonym">Violescent sea-whip</name>
    <dbReference type="NCBI Taxonomy" id="317549"/>
    <lineage>
        <taxon>Eukaryota</taxon>
        <taxon>Metazoa</taxon>
        <taxon>Cnidaria</taxon>
        <taxon>Anthozoa</taxon>
        <taxon>Octocorallia</taxon>
        <taxon>Malacalcyonacea</taxon>
        <taxon>Plexauridae</taxon>
        <taxon>Paramuricea</taxon>
    </lineage>
</organism>
<name>A0A6S7LAL1_PARCT</name>
<evidence type="ECO:0000313" key="1">
    <source>
        <dbReference type="EMBL" id="CAB4029559.1"/>
    </source>
</evidence>
<dbReference type="EMBL" id="CACRXK020016249">
    <property type="protein sequence ID" value="CAB4029559.1"/>
    <property type="molecule type" value="Genomic_DNA"/>
</dbReference>
<feature type="non-terminal residue" evidence="1">
    <location>
        <position position="62"/>
    </location>
</feature>
<evidence type="ECO:0000313" key="2">
    <source>
        <dbReference type="Proteomes" id="UP001152795"/>
    </source>
</evidence>
<gene>
    <name evidence="1" type="ORF">PACLA_8A042908</name>
</gene>
<keyword evidence="2" id="KW-1185">Reference proteome</keyword>
<protein>
    <submittedName>
        <fullName evidence="1">Uncharacterized protein</fullName>
    </submittedName>
</protein>